<dbReference type="Proteomes" id="UP001059912">
    <property type="component" value="Chromosome 2"/>
</dbReference>
<evidence type="ECO:0000313" key="1">
    <source>
        <dbReference type="EMBL" id="UTZ33573.1"/>
    </source>
</evidence>
<keyword evidence="2" id="KW-1185">Reference proteome</keyword>
<gene>
    <name evidence="1" type="ORF">HB762_20070</name>
</gene>
<sequence length="93" mass="10570">MNQPPKKLDGAQVIEWAWSGSKPFGNVQDTSGKLTKEIFGLAICQYLNSETVYVFSCDRCWEVVQDSDFSSVEEAKSYLPEQYRTVPVSWMHG</sequence>
<organism evidence="1 2">
    <name type="scientific">Vibrio campbellii</name>
    <dbReference type="NCBI Taxonomy" id="680"/>
    <lineage>
        <taxon>Bacteria</taxon>
        <taxon>Pseudomonadati</taxon>
        <taxon>Pseudomonadota</taxon>
        <taxon>Gammaproteobacteria</taxon>
        <taxon>Vibrionales</taxon>
        <taxon>Vibrionaceae</taxon>
        <taxon>Vibrio</taxon>
    </lineage>
</organism>
<accession>A0ABY5IH19</accession>
<reference evidence="1" key="1">
    <citation type="submission" date="2020-03" db="EMBL/GenBank/DDBJ databases">
        <title>Five strains of Vibrio campbellii isolated from Mariana Trench.</title>
        <authorList>
            <person name="Liang J."/>
            <person name="Zhang X.-H."/>
        </authorList>
    </citation>
    <scope>NUCLEOTIDE SEQUENCE</scope>
    <source>
        <strain evidence="1">LJC013</strain>
    </source>
</reference>
<name>A0ABY5IH19_9VIBR</name>
<proteinExistence type="predicted"/>
<dbReference type="EMBL" id="CP050471">
    <property type="protein sequence ID" value="UTZ33573.1"/>
    <property type="molecule type" value="Genomic_DNA"/>
</dbReference>
<evidence type="ECO:0000313" key="2">
    <source>
        <dbReference type="Proteomes" id="UP001059912"/>
    </source>
</evidence>
<protein>
    <submittedName>
        <fullName evidence="1">Uncharacterized protein</fullName>
    </submittedName>
</protein>
<dbReference type="RefSeq" id="WP_255904311.1">
    <property type="nucleotide sequence ID" value="NZ_CP050471.1"/>
</dbReference>